<comment type="caution">
    <text evidence="1">The sequence shown here is derived from an EMBL/GenBank/DDBJ whole genome shotgun (WGS) entry which is preliminary data.</text>
</comment>
<dbReference type="OrthoDB" id="583824at2"/>
<reference evidence="1 2" key="1">
    <citation type="submission" date="2018-01" db="EMBL/GenBank/DDBJ databases">
        <title>Genomic Encyclopedia of Type Strains, Phase III (KMG-III): the genomes of soil and plant-associated and newly described type strains.</title>
        <authorList>
            <person name="Whitman W."/>
        </authorList>
    </citation>
    <scope>NUCLEOTIDE SEQUENCE [LARGE SCALE GENOMIC DNA]</scope>
    <source>
        <strain evidence="1 2">JCM 18070</strain>
    </source>
</reference>
<organism evidence="1 2">
    <name type="scientific">Paraburkholderia eburnea</name>
    <dbReference type="NCBI Taxonomy" id="1189126"/>
    <lineage>
        <taxon>Bacteria</taxon>
        <taxon>Pseudomonadati</taxon>
        <taxon>Pseudomonadota</taxon>
        <taxon>Betaproteobacteria</taxon>
        <taxon>Burkholderiales</taxon>
        <taxon>Burkholderiaceae</taxon>
        <taxon>Paraburkholderia</taxon>
    </lineage>
</organism>
<keyword evidence="2" id="KW-1185">Reference proteome</keyword>
<dbReference type="Proteomes" id="UP000237381">
    <property type="component" value="Unassembled WGS sequence"/>
</dbReference>
<sequence>MTKVDDRIPRIRAYLAADGFSLLDEEWCGTFSQYRFRCTNHHVSAQLGASLLRRLRGVRGALVCEQCWIEQLMTRLHDAAHAADGRCLSNQYESKSAKYPFVCAVGHKFEASAASVLDGRWCATCSSERRADCRRYQGGLQPIQDRAREFGGECLSTAYNGRMANYRFRCGHGHEWEIAGMEVMRGTWCSECFVDRMRRQNGMTELQQAAKDRGGECLSTEYTGVRNTYLFRCKDGHEWSMHGFHILVGGWCAICRMEERQRSGLERMRTIANERGGICLSGAYIDNNTKLEWECARGHRWWARPRQVGSGNWCAQCSFLSQITQEKTRRKRRYEPSGPVEV</sequence>
<evidence type="ECO:0000313" key="1">
    <source>
        <dbReference type="EMBL" id="POR51629.1"/>
    </source>
</evidence>
<dbReference type="EMBL" id="PQGA01000006">
    <property type="protein sequence ID" value="POR51629.1"/>
    <property type="molecule type" value="Genomic_DNA"/>
</dbReference>
<dbReference type="RefSeq" id="WP_146055278.1">
    <property type="nucleotide sequence ID" value="NZ_PQGA01000006.1"/>
</dbReference>
<protein>
    <submittedName>
        <fullName evidence="1">Uncharacterized protein</fullName>
    </submittedName>
</protein>
<proteinExistence type="predicted"/>
<evidence type="ECO:0000313" key="2">
    <source>
        <dbReference type="Proteomes" id="UP000237381"/>
    </source>
</evidence>
<accession>A0A2S4MAJ3</accession>
<name>A0A2S4MAJ3_9BURK</name>
<dbReference type="AlphaFoldDB" id="A0A2S4MAJ3"/>
<gene>
    <name evidence="1" type="ORF">B0G62_106163</name>
</gene>